<organism evidence="1 2">
    <name type="scientific">Babesia duncani</name>
    <dbReference type="NCBI Taxonomy" id="323732"/>
    <lineage>
        <taxon>Eukaryota</taxon>
        <taxon>Sar</taxon>
        <taxon>Alveolata</taxon>
        <taxon>Apicomplexa</taxon>
        <taxon>Aconoidasida</taxon>
        <taxon>Piroplasmida</taxon>
        <taxon>Babesiidae</taxon>
        <taxon>Babesia</taxon>
    </lineage>
</organism>
<proteinExistence type="predicted"/>
<dbReference type="KEGG" id="bdw:94337260"/>
<dbReference type="AlphaFoldDB" id="A0AAD9PI55"/>
<dbReference type="Proteomes" id="UP001214638">
    <property type="component" value="Unassembled WGS sequence"/>
</dbReference>
<sequence>MKHAEYSGSRGFADQLIDSGQRRGYDVGQMAGGISKFFTWRETPFMMYIAISVIPGIRAQHVKLDLTYNHMTLFVGDTLVSSSVLIN</sequence>
<comment type="caution">
    <text evidence="1">The sequence shown here is derived from an EMBL/GenBank/DDBJ whole genome shotgun (WGS) entry which is preliminary data.</text>
</comment>
<evidence type="ECO:0000313" key="1">
    <source>
        <dbReference type="EMBL" id="KAK2195290.1"/>
    </source>
</evidence>
<reference evidence="1" key="1">
    <citation type="journal article" date="2023" name="Nat. Microbiol.">
        <title>Babesia duncani multi-omics identifies virulence factors and drug targets.</title>
        <authorList>
            <person name="Singh P."/>
            <person name="Lonardi S."/>
            <person name="Liang Q."/>
            <person name="Vydyam P."/>
            <person name="Khabirova E."/>
            <person name="Fang T."/>
            <person name="Gihaz S."/>
            <person name="Thekkiniath J."/>
            <person name="Munshi M."/>
            <person name="Abel S."/>
            <person name="Ciampossin L."/>
            <person name="Batugedara G."/>
            <person name="Gupta M."/>
            <person name="Lu X.M."/>
            <person name="Lenz T."/>
            <person name="Chakravarty S."/>
            <person name="Cornillot E."/>
            <person name="Hu Y."/>
            <person name="Ma W."/>
            <person name="Gonzalez L.M."/>
            <person name="Sanchez S."/>
            <person name="Estrada K."/>
            <person name="Sanchez-Flores A."/>
            <person name="Montero E."/>
            <person name="Harb O.S."/>
            <person name="Le Roch K.G."/>
            <person name="Mamoun C.B."/>
        </authorList>
    </citation>
    <scope>NUCLEOTIDE SEQUENCE</scope>
    <source>
        <strain evidence="1">WA1</strain>
    </source>
</reference>
<gene>
    <name evidence="1" type="ORF">BdWA1_002963</name>
</gene>
<name>A0AAD9PI55_9APIC</name>
<dbReference type="EMBL" id="JALLKP010000004">
    <property type="protein sequence ID" value="KAK2195290.1"/>
    <property type="molecule type" value="Genomic_DNA"/>
</dbReference>
<dbReference type="GeneID" id="94337260"/>
<keyword evidence="2" id="KW-1185">Reference proteome</keyword>
<accession>A0AAD9PI55</accession>
<dbReference type="RefSeq" id="XP_067802133.1">
    <property type="nucleotide sequence ID" value="XM_067947982.1"/>
</dbReference>
<evidence type="ECO:0000313" key="2">
    <source>
        <dbReference type="Proteomes" id="UP001214638"/>
    </source>
</evidence>
<protein>
    <submittedName>
        <fullName evidence="1">Uncharacterized protein</fullName>
    </submittedName>
</protein>